<protein>
    <submittedName>
        <fullName evidence="1">Uncharacterized protein</fullName>
    </submittedName>
</protein>
<reference evidence="1 2" key="1">
    <citation type="submission" date="2024-03" db="EMBL/GenBank/DDBJ databases">
        <title>Aureococcus anophagefferens CCMP1851 and Kratosvirus quantuckense: Draft genome of a second virus-susceptible host strain in the model system.</title>
        <authorList>
            <person name="Chase E."/>
            <person name="Truchon A.R."/>
            <person name="Schepens W."/>
            <person name="Wilhelm S.W."/>
        </authorList>
    </citation>
    <scope>NUCLEOTIDE SEQUENCE [LARGE SCALE GENOMIC DNA]</scope>
    <source>
        <strain evidence="1 2">CCMP1851</strain>
    </source>
</reference>
<dbReference type="EMBL" id="JBBJCI010000288">
    <property type="protein sequence ID" value="KAK7235911.1"/>
    <property type="molecule type" value="Genomic_DNA"/>
</dbReference>
<gene>
    <name evidence="1" type="ORF">SO694_00065012</name>
</gene>
<proteinExistence type="predicted"/>
<name>A0ABR1FQP1_AURAN</name>
<sequence length="465" mass="49747">MAARQPARPLAAVALVFALALVAGVTRRRGAPLLGFAETVRVSAATTTMTSRGPLVPFNSSDWRLQKMTHLSSLATLNSTLHLFTTYLAGSLTDCPSDLGCSVRRAKFGVRFGTHSGALQFLAAPLFDDLGEADGWITYFRELHGDMRTFDAFMHNKVVLYARDLATYAGPLIADGIPLMLRSSVDADGADVLHLGLQVEGVVFELVGAAGDMPGVDAPAWSADECPAAHALPFTLAYLSDLVGLADDADDDFALYANEPLLAVTLGVTQHGVTSAGAAARYEHAAVLTGASHNVTHDSATCVVVDMGWDSQPGVAIRFVDNLAAPSGSRSLADYDAYVRRDHEAFLYEDGEQNSDGWDRYLDQHLGIWYSGGEASCQARASALRVLLADVPYAERQQPDAHLFYAGYDGPLLWNTRSVYDGDASRAVSNHLIKILAVYAMSDRPGVTGVAYVDLDAMARIGKTS</sequence>
<comment type="caution">
    <text evidence="1">The sequence shown here is derived from an EMBL/GenBank/DDBJ whole genome shotgun (WGS) entry which is preliminary data.</text>
</comment>
<evidence type="ECO:0000313" key="1">
    <source>
        <dbReference type="EMBL" id="KAK7235911.1"/>
    </source>
</evidence>
<evidence type="ECO:0000313" key="2">
    <source>
        <dbReference type="Proteomes" id="UP001363151"/>
    </source>
</evidence>
<keyword evidence="2" id="KW-1185">Reference proteome</keyword>
<accession>A0ABR1FQP1</accession>
<organism evidence="1 2">
    <name type="scientific">Aureococcus anophagefferens</name>
    <name type="common">Harmful bloom alga</name>
    <dbReference type="NCBI Taxonomy" id="44056"/>
    <lineage>
        <taxon>Eukaryota</taxon>
        <taxon>Sar</taxon>
        <taxon>Stramenopiles</taxon>
        <taxon>Ochrophyta</taxon>
        <taxon>Pelagophyceae</taxon>
        <taxon>Pelagomonadales</taxon>
        <taxon>Pelagomonadaceae</taxon>
        <taxon>Aureococcus</taxon>
    </lineage>
</organism>
<dbReference type="Proteomes" id="UP001363151">
    <property type="component" value="Unassembled WGS sequence"/>
</dbReference>